<dbReference type="Proteomes" id="UP000307874">
    <property type="component" value="Unassembled WGS sequence"/>
</dbReference>
<keyword evidence="2" id="KW-1185">Reference proteome</keyword>
<organism evidence="1 2">
    <name type="scientific">Martelella lutilitoris</name>
    <dbReference type="NCBI Taxonomy" id="2583532"/>
    <lineage>
        <taxon>Bacteria</taxon>
        <taxon>Pseudomonadati</taxon>
        <taxon>Pseudomonadota</taxon>
        <taxon>Alphaproteobacteria</taxon>
        <taxon>Hyphomicrobiales</taxon>
        <taxon>Aurantimonadaceae</taxon>
        <taxon>Martelella</taxon>
    </lineage>
</organism>
<sequence>MKIRAGFHIGYDCEHPTPMLLTLNVFP</sequence>
<name>A0A5C4JPH3_9HYPH</name>
<evidence type="ECO:0000313" key="2">
    <source>
        <dbReference type="Proteomes" id="UP000307874"/>
    </source>
</evidence>
<dbReference type="EMBL" id="VCLB01000007">
    <property type="protein sequence ID" value="TNB47385.1"/>
    <property type="molecule type" value="Genomic_DNA"/>
</dbReference>
<dbReference type="AlphaFoldDB" id="A0A5C4JPH3"/>
<reference evidence="1 2" key="1">
    <citation type="submission" date="2019-05" db="EMBL/GenBank/DDBJ databases">
        <authorList>
            <person name="Lee S.D."/>
        </authorList>
    </citation>
    <scope>NUCLEOTIDE SEQUENCE [LARGE SCALE GENOMIC DNA]</scope>
    <source>
        <strain evidence="1 2">GH2-6</strain>
    </source>
</reference>
<feature type="non-terminal residue" evidence="1">
    <location>
        <position position="27"/>
    </location>
</feature>
<accession>A0A5C4JPH3</accession>
<proteinExistence type="predicted"/>
<gene>
    <name evidence="1" type="ORF">FF124_12975</name>
</gene>
<reference evidence="1 2" key="2">
    <citation type="submission" date="2019-06" db="EMBL/GenBank/DDBJ databases">
        <title>Martelella lutilitoris sp. nov., isolated from a tidal mudflat.</title>
        <authorList>
            <person name="Kim Y.-J."/>
        </authorList>
    </citation>
    <scope>NUCLEOTIDE SEQUENCE [LARGE SCALE GENOMIC DNA]</scope>
    <source>
        <strain evidence="1 2">GH2-6</strain>
    </source>
</reference>
<protein>
    <submittedName>
        <fullName evidence="1">Transglutaminase family protein</fullName>
    </submittedName>
</protein>
<evidence type="ECO:0000313" key="1">
    <source>
        <dbReference type="EMBL" id="TNB47385.1"/>
    </source>
</evidence>
<comment type="caution">
    <text evidence="1">The sequence shown here is derived from an EMBL/GenBank/DDBJ whole genome shotgun (WGS) entry which is preliminary data.</text>
</comment>